<organism evidence="2">
    <name type="scientific">Human immunodeficiency virus type 1</name>
    <name type="common">HIV-1</name>
    <dbReference type="NCBI Taxonomy" id="11676"/>
    <lineage>
        <taxon>Viruses</taxon>
        <taxon>Riboviria</taxon>
        <taxon>Pararnavirae</taxon>
        <taxon>Artverviricota</taxon>
        <taxon>Revtraviricetes</taxon>
        <taxon>Ortervirales</taxon>
        <taxon>Retroviridae</taxon>
        <taxon>Orthoretrovirinae</taxon>
        <taxon>Lentivirus</taxon>
        <taxon>Lentivirus humimdef1</taxon>
    </lineage>
</organism>
<keyword evidence="1" id="KW-1133">Transmembrane helix</keyword>
<keyword evidence="1" id="KW-0812">Transmembrane</keyword>
<sequence>MPQTVSCNRCCCASIALSKLFCCCTISDNNCLACTVSVIDAAPIVLPAAPKNPRNKAPIPTALFSLCTTLLFALVGATPNGSIFTTLYLYNSLLQLSLISPPPGLKISDPLLLLPPSLVNSSPVIFDEHLICPLMGGAYIAFPTSCHMFINCFILHGSVIVSLPSVLFDPSVLQVLLNQVLLNSCVELQ</sequence>
<gene>
    <name evidence="2" type="primary">asp</name>
</gene>
<evidence type="ECO:0000256" key="1">
    <source>
        <dbReference type="SAM" id="Phobius"/>
    </source>
</evidence>
<proteinExistence type="evidence at transcript level"/>
<evidence type="ECO:0000313" key="2">
    <source>
        <dbReference type="EMBL" id="AFK10192.1"/>
    </source>
</evidence>
<name>I3QK15_HV1</name>
<organismHost>
    <name type="scientific">Homo sapiens</name>
    <name type="common">Human</name>
    <dbReference type="NCBI Taxonomy" id="9606"/>
</organismHost>
<dbReference type="EMBL" id="JQ866626">
    <property type="protein sequence ID" value="AFK10192.1"/>
    <property type="molecule type" value="mRNA"/>
</dbReference>
<reference evidence="2" key="1">
    <citation type="journal article" date="2012" name="Retrovirology">
        <title>HIV-1-encoded antisense RNA suppresses viral replication for a prolonged period.</title>
        <authorList>
            <person name="Kobayashi-Ishihara M."/>
            <person name="Yamagishi M."/>
            <person name="Hara T."/>
            <person name="Matsuda Y."/>
            <person name="Takahashi R."/>
            <person name="Miyake A."/>
            <person name="Nakano K."/>
            <person name="Yamochi T."/>
            <person name="Ishida T."/>
            <person name="Watanabe T."/>
        </authorList>
    </citation>
    <scope>NUCLEOTIDE SEQUENCE</scope>
    <source>
        <strain evidence="2">NL4-3</strain>
    </source>
</reference>
<feature type="transmembrane region" description="Helical" evidence="1">
    <location>
        <begin position="62"/>
        <end position="90"/>
    </location>
</feature>
<protein>
    <submittedName>
        <fullName evidence="2">Antisense protein</fullName>
    </submittedName>
</protein>
<keyword evidence="1" id="KW-0472">Membrane</keyword>
<accession>I3QK15</accession>